<evidence type="ECO:0000259" key="5">
    <source>
        <dbReference type="PROSITE" id="PS50995"/>
    </source>
</evidence>
<keyword evidence="3" id="KW-0804">Transcription</keyword>
<protein>
    <submittedName>
        <fullName evidence="6">MarR family transcriptional regulator</fullName>
    </submittedName>
</protein>
<evidence type="ECO:0000256" key="3">
    <source>
        <dbReference type="ARBA" id="ARBA00023163"/>
    </source>
</evidence>
<comment type="caution">
    <text evidence="6">The sequence shown here is derived from an EMBL/GenBank/DDBJ whole genome shotgun (WGS) entry which is preliminary data.</text>
</comment>
<feature type="region of interest" description="Disordered" evidence="4">
    <location>
        <begin position="140"/>
        <end position="168"/>
    </location>
</feature>
<feature type="domain" description="HTH marR-type" evidence="5">
    <location>
        <begin position="1"/>
        <end position="133"/>
    </location>
</feature>
<keyword evidence="7" id="KW-1185">Reference proteome</keyword>
<dbReference type="PANTHER" id="PTHR33164:SF44">
    <property type="entry name" value="TRANSCRIPTIONAL REGULATORY PROTEIN"/>
    <property type="match status" value="1"/>
</dbReference>
<proteinExistence type="predicted"/>
<organism evidence="6 7">
    <name type="scientific">Endosaccharibacter trunci</name>
    <dbReference type="NCBI Taxonomy" id="2812733"/>
    <lineage>
        <taxon>Bacteria</taxon>
        <taxon>Pseudomonadati</taxon>
        <taxon>Pseudomonadota</taxon>
        <taxon>Alphaproteobacteria</taxon>
        <taxon>Acetobacterales</taxon>
        <taxon>Acetobacteraceae</taxon>
        <taxon>Endosaccharibacter</taxon>
    </lineage>
</organism>
<dbReference type="InterPro" id="IPR036388">
    <property type="entry name" value="WH-like_DNA-bd_sf"/>
</dbReference>
<dbReference type="SUPFAM" id="SSF46785">
    <property type="entry name" value="Winged helix' DNA-binding domain"/>
    <property type="match status" value="1"/>
</dbReference>
<dbReference type="PANTHER" id="PTHR33164">
    <property type="entry name" value="TRANSCRIPTIONAL REGULATOR, MARR FAMILY"/>
    <property type="match status" value="1"/>
</dbReference>
<dbReference type="PRINTS" id="PR00598">
    <property type="entry name" value="HTHMARR"/>
</dbReference>
<dbReference type="Pfam" id="PF12802">
    <property type="entry name" value="MarR_2"/>
    <property type="match status" value="1"/>
</dbReference>
<feature type="compositionally biased region" description="Basic and acidic residues" evidence="4">
    <location>
        <begin position="140"/>
        <end position="161"/>
    </location>
</feature>
<dbReference type="InterPro" id="IPR023187">
    <property type="entry name" value="Tscrpt_reg_MarR-type_CS"/>
</dbReference>
<evidence type="ECO:0000256" key="1">
    <source>
        <dbReference type="ARBA" id="ARBA00023015"/>
    </source>
</evidence>
<dbReference type="EMBL" id="JAMSKV010000012">
    <property type="protein sequence ID" value="MCQ8279390.1"/>
    <property type="molecule type" value="Genomic_DNA"/>
</dbReference>
<dbReference type="PROSITE" id="PS01117">
    <property type="entry name" value="HTH_MARR_1"/>
    <property type="match status" value="1"/>
</dbReference>
<name>A0ABT1WAG2_9PROT</name>
<dbReference type="Gene3D" id="1.10.10.10">
    <property type="entry name" value="Winged helix-like DNA-binding domain superfamily/Winged helix DNA-binding domain"/>
    <property type="match status" value="1"/>
</dbReference>
<dbReference type="InterPro" id="IPR039422">
    <property type="entry name" value="MarR/SlyA-like"/>
</dbReference>
<evidence type="ECO:0000313" key="7">
    <source>
        <dbReference type="Proteomes" id="UP001524587"/>
    </source>
</evidence>
<keyword evidence="2" id="KW-0238">DNA-binding</keyword>
<dbReference type="InterPro" id="IPR000835">
    <property type="entry name" value="HTH_MarR-typ"/>
</dbReference>
<evidence type="ECO:0000256" key="2">
    <source>
        <dbReference type="ARBA" id="ARBA00023125"/>
    </source>
</evidence>
<sequence length="168" mass="18753">MRLAQDLFFFAYRDLTAAADTILEEFDLGRAHHRALHFIGRRPGISVTELLSVLGITKQSLTRVLAELVSRGLVAQLQGAADRRQRLLSLTADGQSLERRLFEQQRQKMVAAYREAGGVAVEGFRRVMQGVMDAETRRRLEAAEAAPRRQAPDRQASDRQAPKGQGKA</sequence>
<dbReference type="Proteomes" id="UP001524587">
    <property type="component" value="Unassembled WGS sequence"/>
</dbReference>
<accession>A0ABT1WAG2</accession>
<dbReference type="PROSITE" id="PS50995">
    <property type="entry name" value="HTH_MARR_2"/>
    <property type="match status" value="1"/>
</dbReference>
<gene>
    <name evidence="6" type="ORF">NFI95_13170</name>
</gene>
<dbReference type="InterPro" id="IPR036390">
    <property type="entry name" value="WH_DNA-bd_sf"/>
</dbReference>
<evidence type="ECO:0000313" key="6">
    <source>
        <dbReference type="EMBL" id="MCQ8279390.1"/>
    </source>
</evidence>
<reference evidence="6 7" key="1">
    <citation type="submission" date="2022-06" db="EMBL/GenBank/DDBJ databases">
        <title>Endosaccharibacter gen. nov., sp. nov., endophytic bacteria isolated from sugarcane.</title>
        <authorList>
            <person name="Pitiwittayakul N."/>
            <person name="Yukphan P."/>
            <person name="Charoenyingcharoen P."/>
            <person name="Tanasupawat S."/>
        </authorList>
    </citation>
    <scope>NUCLEOTIDE SEQUENCE [LARGE SCALE GENOMIC DNA]</scope>
    <source>
        <strain evidence="6 7">KSS8</strain>
    </source>
</reference>
<keyword evidence="1" id="KW-0805">Transcription regulation</keyword>
<dbReference type="SMART" id="SM00347">
    <property type="entry name" value="HTH_MARR"/>
    <property type="match status" value="1"/>
</dbReference>
<evidence type="ECO:0000256" key="4">
    <source>
        <dbReference type="SAM" id="MobiDB-lite"/>
    </source>
</evidence>